<evidence type="ECO:0000313" key="10">
    <source>
        <dbReference type="EMBL" id="ALT31669.1"/>
    </source>
</evidence>
<dbReference type="Pfam" id="PF02949">
    <property type="entry name" value="7tm_6"/>
    <property type="match status" value="1"/>
</dbReference>
<dbReference type="InterPro" id="IPR004117">
    <property type="entry name" value="7tm6_olfct_rcpt"/>
</dbReference>
<dbReference type="GO" id="GO:0004984">
    <property type="term" value="F:olfactory receptor activity"/>
    <property type="evidence" value="ECO:0007669"/>
    <property type="project" value="InterPro"/>
</dbReference>
<keyword evidence="3 9" id="KW-0812">Transmembrane</keyword>
<feature type="non-terminal residue" evidence="10">
    <location>
        <position position="1"/>
    </location>
</feature>
<evidence type="ECO:0000256" key="2">
    <source>
        <dbReference type="ARBA" id="ARBA00022606"/>
    </source>
</evidence>
<organism evidence="10">
    <name type="scientific">Cnaphalocrocis medinalis</name>
    <name type="common">Rice leaffolder moth</name>
    <dbReference type="NCBI Taxonomy" id="437488"/>
    <lineage>
        <taxon>Eukaryota</taxon>
        <taxon>Metazoa</taxon>
        <taxon>Ecdysozoa</taxon>
        <taxon>Arthropoda</taxon>
        <taxon>Hexapoda</taxon>
        <taxon>Insecta</taxon>
        <taxon>Pterygota</taxon>
        <taxon>Neoptera</taxon>
        <taxon>Endopterygota</taxon>
        <taxon>Lepidoptera</taxon>
        <taxon>Glossata</taxon>
        <taxon>Ditrysia</taxon>
        <taxon>Pyraloidea</taxon>
        <taxon>Crambidae</taxon>
        <taxon>Pyraustinae</taxon>
        <taxon>Cnaphalocrocis</taxon>
    </lineage>
</organism>
<comment type="subcellular location">
    <subcellularLocation>
        <location evidence="1">Membrane</location>
        <topology evidence="1">Multi-pass membrane protein</topology>
    </subcellularLocation>
</comment>
<keyword evidence="2" id="KW-0716">Sensory transduction</keyword>
<evidence type="ECO:0000256" key="5">
    <source>
        <dbReference type="ARBA" id="ARBA00022989"/>
    </source>
</evidence>
<keyword evidence="7 10" id="KW-0675">Receptor</keyword>
<accession>A0A0U3BJZ1</accession>
<evidence type="ECO:0000256" key="1">
    <source>
        <dbReference type="ARBA" id="ARBA00004141"/>
    </source>
</evidence>
<name>A0A0U3BJZ1_CNAME</name>
<evidence type="ECO:0000256" key="7">
    <source>
        <dbReference type="ARBA" id="ARBA00023170"/>
    </source>
</evidence>
<dbReference type="AlphaFoldDB" id="A0A0U3BJZ1"/>
<keyword evidence="8" id="KW-0807">Transducer</keyword>
<evidence type="ECO:0000256" key="4">
    <source>
        <dbReference type="ARBA" id="ARBA00022725"/>
    </source>
</evidence>
<dbReference type="GO" id="GO:0007165">
    <property type="term" value="P:signal transduction"/>
    <property type="evidence" value="ECO:0007669"/>
    <property type="project" value="UniProtKB-KW"/>
</dbReference>
<feature type="transmembrane region" description="Helical" evidence="9">
    <location>
        <begin position="76"/>
        <end position="95"/>
    </location>
</feature>
<reference evidence="10" key="1">
    <citation type="journal article" date="2015" name="PLoS ONE">
        <title>Identification and Comparative Expression Profiles of Chemoreception Genes Revealed from Major Chemoreception Organs of the Rice Leaf Folder, Cnaphalocrocis medinalis (Lepidoptera: Pyralidae).</title>
        <authorList>
            <person name="Zeng F.F."/>
            <person name="Zhao Z.F."/>
            <person name="Yan M.J."/>
            <person name="Zhou W."/>
            <person name="Zhang Z."/>
            <person name="Zhang A."/>
            <person name="Lu Z.X."/>
            <person name="Wang M.Q."/>
        </authorList>
    </citation>
    <scope>NUCLEOTIDE SEQUENCE</scope>
</reference>
<keyword evidence="4" id="KW-0552">Olfaction</keyword>
<feature type="transmembrane region" description="Helical" evidence="9">
    <location>
        <begin position="101"/>
        <end position="122"/>
    </location>
</feature>
<reference evidence="10" key="2">
    <citation type="submission" date="2015-03" db="EMBL/GenBank/DDBJ databases">
        <authorList>
            <person name="Murphy D."/>
        </authorList>
    </citation>
    <scope>NUCLEOTIDE SEQUENCE</scope>
</reference>
<gene>
    <name evidence="10" type="primary">or15</name>
</gene>
<evidence type="ECO:0000256" key="6">
    <source>
        <dbReference type="ARBA" id="ARBA00023136"/>
    </source>
</evidence>
<proteinExistence type="evidence at transcript level"/>
<feature type="non-terminal residue" evidence="10">
    <location>
        <position position="163"/>
    </location>
</feature>
<dbReference type="GO" id="GO:0016020">
    <property type="term" value="C:membrane"/>
    <property type="evidence" value="ECO:0007669"/>
    <property type="project" value="UniProtKB-SubCell"/>
</dbReference>
<protein>
    <submittedName>
        <fullName evidence="10">Odorant receptor 15</fullName>
    </submittedName>
</protein>
<evidence type="ECO:0000256" key="8">
    <source>
        <dbReference type="ARBA" id="ARBA00023224"/>
    </source>
</evidence>
<dbReference type="EMBL" id="KP975150">
    <property type="protein sequence ID" value="ALT31669.1"/>
    <property type="molecule type" value="mRNA"/>
</dbReference>
<evidence type="ECO:0000256" key="9">
    <source>
        <dbReference type="SAM" id="Phobius"/>
    </source>
</evidence>
<dbReference type="GO" id="GO:0005549">
    <property type="term" value="F:odorant binding"/>
    <property type="evidence" value="ECO:0007669"/>
    <property type="project" value="InterPro"/>
</dbReference>
<evidence type="ECO:0000256" key="3">
    <source>
        <dbReference type="ARBA" id="ARBA00022692"/>
    </source>
</evidence>
<keyword evidence="5 9" id="KW-1133">Transmembrane helix</keyword>
<keyword evidence="6 9" id="KW-0472">Membrane</keyword>
<sequence length="163" mass="18412">VVLTLYLNIQFLLLQEDLIKINLKDNKKRLEHSSAEDFDESAILEQKPKLRIEDFVRLHQDAILLSNKMNAACGQLNFTIMLFVTLIISLLAVSIKETSGIGNLVNCCGVTSVVMFNIYFLCYCSERLCSSSSGIAIAAAQTLWYNGDLRYQKIIKFIIVRAQ</sequence>